<dbReference type="Proteomes" id="UP001208567">
    <property type="component" value="Unassembled WGS sequence"/>
</dbReference>
<reference evidence="2 3" key="1">
    <citation type="journal article" date="2024" name="Int. J. Syst. Evol. Microbiol.">
        <title>Clostridium omnivorum sp. nov., isolated from anoxic soil under the treatment of reductive soil disinfestation.</title>
        <authorList>
            <person name="Ueki A."/>
            <person name="Tonouchi A."/>
            <person name="Kaku N."/>
            <person name="Honma S."/>
            <person name="Ueki K."/>
        </authorList>
    </citation>
    <scope>NUCLEOTIDE SEQUENCE [LARGE SCALE GENOMIC DNA]</scope>
    <source>
        <strain evidence="2 3">E14</strain>
    </source>
</reference>
<keyword evidence="3" id="KW-1185">Reference proteome</keyword>
<dbReference type="RefSeq" id="WP_264849379.1">
    <property type="nucleotide sequence ID" value="NZ_BRXR01000001.1"/>
</dbReference>
<evidence type="ECO:0000313" key="2">
    <source>
        <dbReference type="EMBL" id="GLC30114.1"/>
    </source>
</evidence>
<dbReference type="InterPro" id="IPR014710">
    <property type="entry name" value="RmlC-like_jellyroll"/>
</dbReference>
<dbReference type="Gene3D" id="2.60.120.10">
    <property type="entry name" value="Jelly Rolls"/>
    <property type="match status" value="1"/>
</dbReference>
<protein>
    <recommendedName>
        <fullName evidence="1">Cupin type-2 domain-containing protein</fullName>
    </recommendedName>
</protein>
<dbReference type="Pfam" id="PF07883">
    <property type="entry name" value="Cupin_2"/>
    <property type="match status" value="1"/>
</dbReference>
<dbReference type="InterPro" id="IPR011051">
    <property type="entry name" value="RmlC_Cupin_sf"/>
</dbReference>
<dbReference type="InterPro" id="IPR013096">
    <property type="entry name" value="Cupin_2"/>
</dbReference>
<evidence type="ECO:0000259" key="1">
    <source>
        <dbReference type="Pfam" id="PF07883"/>
    </source>
</evidence>
<dbReference type="CDD" id="cd02208">
    <property type="entry name" value="cupin_RmlC-like"/>
    <property type="match status" value="1"/>
</dbReference>
<gene>
    <name evidence="2" type="ORF">bsdE14_15240</name>
</gene>
<name>A0ABQ5N4R6_9CLOT</name>
<evidence type="ECO:0000313" key="3">
    <source>
        <dbReference type="Proteomes" id="UP001208567"/>
    </source>
</evidence>
<proteinExistence type="predicted"/>
<organism evidence="2 3">
    <name type="scientific">Clostridium omnivorum</name>
    <dbReference type="NCBI Taxonomy" id="1604902"/>
    <lineage>
        <taxon>Bacteria</taxon>
        <taxon>Bacillati</taxon>
        <taxon>Bacillota</taxon>
        <taxon>Clostridia</taxon>
        <taxon>Eubacteriales</taxon>
        <taxon>Clostridiaceae</taxon>
        <taxon>Clostridium</taxon>
    </lineage>
</organism>
<sequence>MQLVKISDHQIYSDDRFVKKDMINEEKALLFTLNLKPGQEVPPHTHGESGLIIYVISGNGLLNVNNKTEKIAAGDAIYCSGNELFSMKNTSDENLSCFASLTK</sequence>
<comment type="caution">
    <text evidence="2">The sequence shown here is derived from an EMBL/GenBank/DDBJ whole genome shotgun (WGS) entry which is preliminary data.</text>
</comment>
<dbReference type="EMBL" id="BRXR01000001">
    <property type="protein sequence ID" value="GLC30114.1"/>
    <property type="molecule type" value="Genomic_DNA"/>
</dbReference>
<accession>A0ABQ5N4R6</accession>
<dbReference type="SUPFAM" id="SSF51182">
    <property type="entry name" value="RmlC-like cupins"/>
    <property type="match status" value="1"/>
</dbReference>
<feature type="domain" description="Cupin type-2" evidence="1">
    <location>
        <begin position="33"/>
        <end position="98"/>
    </location>
</feature>